<dbReference type="Proteomes" id="UP000299102">
    <property type="component" value="Unassembled WGS sequence"/>
</dbReference>
<reference evidence="1 2" key="1">
    <citation type="journal article" date="2019" name="Commun. Biol.">
        <title>The bagworm genome reveals a unique fibroin gene that provides high tensile strength.</title>
        <authorList>
            <person name="Kono N."/>
            <person name="Nakamura H."/>
            <person name="Ohtoshi R."/>
            <person name="Tomita M."/>
            <person name="Numata K."/>
            <person name="Arakawa K."/>
        </authorList>
    </citation>
    <scope>NUCLEOTIDE SEQUENCE [LARGE SCALE GENOMIC DNA]</scope>
</reference>
<dbReference type="AlphaFoldDB" id="A0A4C1SEV1"/>
<comment type="caution">
    <text evidence="1">The sequence shown here is derived from an EMBL/GenBank/DDBJ whole genome shotgun (WGS) entry which is preliminary data.</text>
</comment>
<organism evidence="1 2">
    <name type="scientific">Eumeta variegata</name>
    <name type="common">Bagworm moth</name>
    <name type="synonym">Eumeta japonica</name>
    <dbReference type="NCBI Taxonomy" id="151549"/>
    <lineage>
        <taxon>Eukaryota</taxon>
        <taxon>Metazoa</taxon>
        <taxon>Ecdysozoa</taxon>
        <taxon>Arthropoda</taxon>
        <taxon>Hexapoda</taxon>
        <taxon>Insecta</taxon>
        <taxon>Pterygota</taxon>
        <taxon>Neoptera</taxon>
        <taxon>Endopterygota</taxon>
        <taxon>Lepidoptera</taxon>
        <taxon>Glossata</taxon>
        <taxon>Ditrysia</taxon>
        <taxon>Tineoidea</taxon>
        <taxon>Psychidae</taxon>
        <taxon>Oiketicinae</taxon>
        <taxon>Eumeta</taxon>
    </lineage>
</organism>
<name>A0A4C1SEV1_EUMVA</name>
<sequence>MSLLRNIADEYCGATGRSSPCRCGHRSEAYKAFAHTAHFGHMLNTPYTSYTACRMPRRVTLLHTNGRLHRKVKTQLFKVIREMLMITYRQYAESYGLVKLMFRFCRNPS</sequence>
<accession>A0A4C1SEV1</accession>
<protein>
    <submittedName>
        <fullName evidence="1">Uncharacterized protein</fullName>
    </submittedName>
</protein>
<proteinExistence type="predicted"/>
<evidence type="ECO:0000313" key="1">
    <source>
        <dbReference type="EMBL" id="GBP00703.1"/>
    </source>
</evidence>
<dbReference type="EMBL" id="BGZK01000006">
    <property type="protein sequence ID" value="GBP00703.1"/>
    <property type="molecule type" value="Genomic_DNA"/>
</dbReference>
<gene>
    <name evidence="1" type="ORF">EVAR_76947_1</name>
</gene>
<evidence type="ECO:0000313" key="2">
    <source>
        <dbReference type="Proteomes" id="UP000299102"/>
    </source>
</evidence>
<keyword evidence="2" id="KW-1185">Reference proteome</keyword>